<evidence type="ECO:0000256" key="6">
    <source>
        <dbReference type="ARBA" id="ARBA00023136"/>
    </source>
</evidence>
<keyword evidence="3 8" id="KW-1134">Transmembrane beta strand</keyword>
<evidence type="ECO:0000313" key="13">
    <source>
        <dbReference type="Proteomes" id="UP000318834"/>
    </source>
</evidence>
<dbReference type="Pfam" id="PF13715">
    <property type="entry name" value="CarbopepD_reg_2"/>
    <property type="match status" value="1"/>
</dbReference>
<dbReference type="NCBIfam" id="TIGR04057">
    <property type="entry name" value="SusC_RagA_signa"/>
    <property type="match status" value="1"/>
</dbReference>
<keyword evidence="2 8" id="KW-0813">Transport</keyword>
<evidence type="ECO:0000313" key="12">
    <source>
        <dbReference type="EMBL" id="TMI72692.1"/>
    </source>
</evidence>
<dbReference type="InterPro" id="IPR012910">
    <property type="entry name" value="Plug_dom"/>
</dbReference>
<dbReference type="AlphaFoldDB" id="A0A537INL5"/>
<organism evidence="12 13">
    <name type="scientific">Candidatus Segetimicrobium genomatis</name>
    <dbReference type="NCBI Taxonomy" id="2569760"/>
    <lineage>
        <taxon>Bacteria</taxon>
        <taxon>Bacillati</taxon>
        <taxon>Candidatus Sysuimicrobiota</taxon>
        <taxon>Candidatus Sysuimicrobiia</taxon>
        <taxon>Candidatus Sysuimicrobiales</taxon>
        <taxon>Candidatus Segetimicrobiaceae</taxon>
        <taxon>Candidatus Segetimicrobium</taxon>
    </lineage>
</organism>
<reference evidence="12 13" key="1">
    <citation type="journal article" date="2019" name="Nat. Microbiol.">
        <title>Mediterranean grassland soil C-N compound turnover is dependent on rainfall and depth, and is mediated by genomically divergent microorganisms.</title>
        <authorList>
            <person name="Diamond S."/>
            <person name="Andeer P.F."/>
            <person name="Li Z."/>
            <person name="Crits-Christoph A."/>
            <person name="Burstein D."/>
            <person name="Anantharaman K."/>
            <person name="Lane K.R."/>
            <person name="Thomas B.C."/>
            <person name="Pan C."/>
            <person name="Northen T.R."/>
            <person name="Banfield J.F."/>
        </authorList>
    </citation>
    <scope>NUCLEOTIDE SEQUENCE [LARGE SCALE GENOMIC DNA]</scope>
    <source>
        <strain evidence="12">NP_8</strain>
    </source>
</reference>
<dbReference type="PROSITE" id="PS52016">
    <property type="entry name" value="TONB_DEPENDENT_REC_3"/>
    <property type="match status" value="1"/>
</dbReference>
<dbReference type="Gene3D" id="2.40.170.20">
    <property type="entry name" value="TonB-dependent receptor, beta-barrel domain"/>
    <property type="match status" value="1"/>
</dbReference>
<proteinExistence type="inferred from homology"/>
<dbReference type="PANTHER" id="PTHR30069:SF29">
    <property type="entry name" value="HEMOGLOBIN AND HEMOGLOBIN-HAPTOGLOBIN-BINDING PROTEIN 1-RELATED"/>
    <property type="match status" value="1"/>
</dbReference>
<comment type="similarity">
    <text evidence="8">Belongs to the TonB-dependent receptor family.</text>
</comment>
<dbReference type="Gene3D" id="2.170.130.10">
    <property type="entry name" value="TonB-dependent receptor, plug domain"/>
    <property type="match status" value="1"/>
</dbReference>
<evidence type="ECO:0000256" key="5">
    <source>
        <dbReference type="ARBA" id="ARBA00022729"/>
    </source>
</evidence>
<dbReference type="InterPro" id="IPR036942">
    <property type="entry name" value="Beta-barrel_TonB_sf"/>
</dbReference>
<feature type="transmembrane region" description="Helical" evidence="10">
    <location>
        <begin position="45"/>
        <end position="63"/>
    </location>
</feature>
<dbReference type="GO" id="GO:0009279">
    <property type="term" value="C:cell outer membrane"/>
    <property type="evidence" value="ECO:0007669"/>
    <property type="project" value="UniProtKB-SubCell"/>
</dbReference>
<dbReference type="Pfam" id="PF07715">
    <property type="entry name" value="Plug"/>
    <property type="match status" value="1"/>
</dbReference>
<dbReference type="InterPro" id="IPR008969">
    <property type="entry name" value="CarboxyPept-like_regulatory"/>
</dbReference>
<feature type="region of interest" description="Disordered" evidence="9">
    <location>
        <begin position="243"/>
        <end position="267"/>
    </location>
</feature>
<dbReference type="GO" id="GO:0044718">
    <property type="term" value="P:siderophore transmembrane transport"/>
    <property type="evidence" value="ECO:0007669"/>
    <property type="project" value="TreeGrafter"/>
</dbReference>
<evidence type="ECO:0000256" key="1">
    <source>
        <dbReference type="ARBA" id="ARBA00004571"/>
    </source>
</evidence>
<sequence>MFYRNPRPVIPSCGVTVRAAAYGMLRAAPVTSVAPSEEAFVVTRILLITLALATLVGVVAVSAQQRQITGRVTSAATSEPIAGVNVSVTGTAYAAVTNAEGRYAIPAPAGAATLVFRRIAFKRREVQLPADQNTADATLEPDVFNLEAVVVTGQATGVERRNAAIATSVITGSEVTSVPAPAVDRALQGRVPGAYIQQNSGAPGGGTQVQIRGSNTVVGSADPLFVVDGVIVSDASISSGLFTVTESGNPQSTRNDGEKQDDPVNRLTDLNPNDIASIEILRGAAASSIYGSKGVNGVVIITTNRGKAGTPRANIVQRVGFSELQRGFDTRVFDTTSAIVQYATIYDDLGNPIGIDSASRALIMSYLVNGRLPTYDHLREVAGEKPINYETQLDVSGGSGQTRYFLSGNVKGDGGIIANTGAQRQTLRANIDQSFSDRFSVAFSSAFNRTTTQRGFTNNDNNGASITYGIAYIPGFVNIEPVNGVFPNPGITYKASNPLQTIALGKNDETALRFTGGLTATYQAVASAHHNLKVVGAGGIDFFNQKNKVVAPPELFFQANQTNPGVATLGNADSRFTNWNFNAIHTYTPTSGSFKTTTSAGVQWEDRQLSRGRVEAQGLLPGQQNINQGSVLTPFEETTHERTIGLYGQEEWLGLGERLLLSGGVRAERSSANGDVDKFYFFPKAAGSYRFPNALGEGSDFKLRAAYGETGNQPLFGQKFTTLQGGQVIGGHVGTVVGNVAGDASIRPERTREIEAGIDASLLRGRASVELTLFQRRTSDLLVPVTPAPSMGYGLQFLNGGKIKNEGIEVAAGLTLIQREHVNWIFRTTFTSIKNRVLELNLPGGAQGFRPANAGYGLSYGEFFVQVGQPITQIIGVDDVGNTISLGQANPKFRWAFSNQITYHRASLSFLWDWQNGGVAQNQTLSLYDCNGLAPDFSSPRGQAGYDACNNTGDARPFVESTSFLKLRNASLSLDLPDHVAAWFGARSARISVEGVNLITITDYIGYDPEVSNYGQQSITRNIDLGPYPPSRSFFFTIQAGF</sequence>
<gene>
    <name evidence="12" type="ORF">E6H05_10835</name>
</gene>
<evidence type="ECO:0000256" key="3">
    <source>
        <dbReference type="ARBA" id="ARBA00022452"/>
    </source>
</evidence>
<keyword evidence="7 8" id="KW-0998">Cell outer membrane</keyword>
<feature type="domain" description="TonB-dependent receptor plug" evidence="11">
    <location>
        <begin position="161"/>
        <end position="298"/>
    </location>
</feature>
<dbReference type="InterPro" id="IPR023996">
    <property type="entry name" value="TonB-dep_OMP_SusC/RagA"/>
</dbReference>
<evidence type="ECO:0000256" key="7">
    <source>
        <dbReference type="ARBA" id="ARBA00023237"/>
    </source>
</evidence>
<accession>A0A537INL5</accession>
<dbReference type="InterPro" id="IPR037066">
    <property type="entry name" value="Plug_dom_sf"/>
</dbReference>
<dbReference type="Gene3D" id="2.60.40.1120">
    <property type="entry name" value="Carboxypeptidase-like, regulatory domain"/>
    <property type="match status" value="1"/>
</dbReference>
<dbReference type="Proteomes" id="UP000318834">
    <property type="component" value="Unassembled WGS sequence"/>
</dbReference>
<feature type="compositionally biased region" description="Basic and acidic residues" evidence="9">
    <location>
        <begin position="255"/>
        <end position="264"/>
    </location>
</feature>
<evidence type="ECO:0000256" key="2">
    <source>
        <dbReference type="ARBA" id="ARBA00022448"/>
    </source>
</evidence>
<dbReference type="NCBIfam" id="TIGR04056">
    <property type="entry name" value="OMP_RagA_SusC"/>
    <property type="match status" value="1"/>
</dbReference>
<dbReference type="PANTHER" id="PTHR30069">
    <property type="entry name" value="TONB-DEPENDENT OUTER MEMBRANE RECEPTOR"/>
    <property type="match status" value="1"/>
</dbReference>
<keyword evidence="6 8" id="KW-0472">Membrane</keyword>
<evidence type="ECO:0000256" key="4">
    <source>
        <dbReference type="ARBA" id="ARBA00022692"/>
    </source>
</evidence>
<evidence type="ECO:0000256" key="9">
    <source>
        <dbReference type="SAM" id="MobiDB-lite"/>
    </source>
</evidence>
<keyword evidence="4 8" id="KW-0812">Transmembrane</keyword>
<name>A0A537INL5_9BACT</name>
<evidence type="ECO:0000256" key="10">
    <source>
        <dbReference type="SAM" id="Phobius"/>
    </source>
</evidence>
<comment type="subcellular location">
    <subcellularLocation>
        <location evidence="1 8">Cell outer membrane</location>
        <topology evidence="1 8">Multi-pass membrane protein</topology>
    </subcellularLocation>
</comment>
<evidence type="ECO:0000259" key="11">
    <source>
        <dbReference type="Pfam" id="PF07715"/>
    </source>
</evidence>
<keyword evidence="10" id="KW-1133">Transmembrane helix</keyword>
<evidence type="ECO:0000256" key="8">
    <source>
        <dbReference type="PROSITE-ProRule" id="PRU01360"/>
    </source>
</evidence>
<dbReference type="SUPFAM" id="SSF56935">
    <property type="entry name" value="Porins"/>
    <property type="match status" value="1"/>
</dbReference>
<dbReference type="InterPro" id="IPR023997">
    <property type="entry name" value="TonB-dep_OMP_SusC/RagA_CS"/>
</dbReference>
<dbReference type="GO" id="GO:0015344">
    <property type="term" value="F:siderophore uptake transmembrane transporter activity"/>
    <property type="evidence" value="ECO:0007669"/>
    <property type="project" value="TreeGrafter"/>
</dbReference>
<feature type="compositionally biased region" description="Polar residues" evidence="9">
    <location>
        <begin position="243"/>
        <end position="254"/>
    </location>
</feature>
<keyword evidence="5" id="KW-0732">Signal</keyword>
<protein>
    <submittedName>
        <fullName evidence="12">SusC/RagA family TonB-linked outer membrane protein</fullName>
    </submittedName>
</protein>
<comment type="caution">
    <text evidence="12">The sequence shown here is derived from an EMBL/GenBank/DDBJ whole genome shotgun (WGS) entry which is preliminary data.</text>
</comment>
<dbReference type="EMBL" id="VBAP01000083">
    <property type="protein sequence ID" value="TMI72692.1"/>
    <property type="molecule type" value="Genomic_DNA"/>
</dbReference>
<dbReference type="SUPFAM" id="SSF49464">
    <property type="entry name" value="Carboxypeptidase regulatory domain-like"/>
    <property type="match status" value="1"/>
</dbReference>
<dbReference type="InterPro" id="IPR039426">
    <property type="entry name" value="TonB-dep_rcpt-like"/>
</dbReference>